<dbReference type="EMBL" id="KQ965796">
    <property type="protein sequence ID" value="KXS11796.1"/>
    <property type="molecule type" value="Genomic_DNA"/>
</dbReference>
<name>A0A139A4S1_GONPJ</name>
<evidence type="ECO:0000313" key="2">
    <source>
        <dbReference type="EMBL" id="KXS11796.1"/>
    </source>
</evidence>
<gene>
    <name evidence="2" type="ORF">M427DRAFT_504051</name>
</gene>
<feature type="region of interest" description="Disordered" evidence="1">
    <location>
        <begin position="206"/>
        <end position="277"/>
    </location>
</feature>
<dbReference type="OrthoDB" id="3254233at2759"/>
<organism evidence="2 3">
    <name type="scientific">Gonapodya prolifera (strain JEL478)</name>
    <name type="common">Monoblepharis prolifera</name>
    <dbReference type="NCBI Taxonomy" id="1344416"/>
    <lineage>
        <taxon>Eukaryota</taxon>
        <taxon>Fungi</taxon>
        <taxon>Fungi incertae sedis</taxon>
        <taxon>Chytridiomycota</taxon>
        <taxon>Chytridiomycota incertae sedis</taxon>
        <taxon>Monoblepharidomycetes</taxon>
        <taxon>Monoblepharidales</taxon>
        <taxon>Gonapodyaceae</taxon>
        <taxon>Gonapodya</taxon>
    </lineage>
</organism>
<dbReference type="Proteomes" id="UP000070544">
    <property type="component" value="Unassembled WGS sequence"/>
</dbReference>
<dbReference type="AlphaFoldDB" id="A0A139A4S1"/>
<feature type="compositionally biased region" description="Polar residues" evidence="1">
    <location>
        <begin position="22"/>
        <end position="34"/>
    </location>
</feature>
<accession>A0A139A4S1</accession>
<reference evidence="2 3" key="1">
    <citation type="journal article" date="2015" name="Genome Biol. Evol.">
        <title>Phylogenomic analyses indicate that early fungi evolved digesting cell walls of algal ancestors of land plants.</title>
        <authorList>
            <person name="Chang Y."/>
            <person name="Wang S."/>
            <person name="Sekimoto S."/>
            <person name="Aerts A.L."/>
            <person name="Choi C."/>
            <person name="Clum A."/>
            <person name="LaButti K.M."/>
            <person name="Lindquist E.A."/>
            <person name="Yee Ngan C."/>
            <person name="Ohm R.A."/>
            <person name="Salamov A.A."/>
            <person name="Grigoriev I.V."/>
            <person name="Spatafora J.W."/>
            <person name="Berbee M.L."/>
        </authorList>
    </citation>
    <scope>NUCLEOTIDE SEQUENCE [LARGE SCALE GENOMIC DNA]</scope>
    <source>
        <strain evidence="2 3">JEL478</strain>
    </source>
</reference>
<evidence type="ECO:0000313" key="3">
    <source>
        <dbReference type="Proteomes" id="UP000070544"/>
    </source>
</evidence>
<feature type="compositionally biased region" description="Low complexity" evidence="1">
    <location>
        <begin position="35"/>
        <end position="48"/>
    </location>
</feature>
<feature type="region of interest" description="Disordered" evidence="1">
    <location>
        <begin position="1"/>
        <end position="94"/>
    </location>
</feature>
<feature type="compositionally biased region" description="Polar residues" evidence="1">
    <location>
        <begin position="207"/>
        <end position="220"/>
    </location>
</feature>
<evidence type="ECO:0000256" key="1">
    <source>
        <dbReference type="SAM" id="MobiDB-lite"/>
    </source>
</evidence>
<sequence>MPRSSRRPSSWRQGPTTKERLPSSSGTAQQTTSHTNITCATTGTTAAAPKGNAQTTATMFAQRAAAQNTDSYNTTQPTSMTQSPNKETAPSGAPNNVSLAYLKPHQYIFSASKPLHSQTAPPKLSGPATETADVKPYQYSTREQEILNTLDPNLFFLGPTPIDVKRLQELTSDHPNPDYIAYIVQGLAEGFSLGYKGPYEPFELPNLPSSSLQPERSTATLLKKSSPAGNRLATIASHTREHGSLPLGKSQNATPQKSGTSSTCPQPQRGNPPSTLA</sequence>
<feature type="compositionally biased region" description="Polar residues" evidence="1">
    <location>
        <begin position="249"/>
        <end position="277"/>
    </location>
</feature>
<feature type="compositionally biased region" description="Polar residues" evidence="1">
    <location>
        <begin position="52"/>
        <end position="94"/>
    </location>
</feature>
<proteinExistence type="predicted"/>
<keyword evidence="3" id="KW-1185">Reference proteome</keyword>
<protein>
    <submittedName>
        <fullName evidence="2">Uncharacterized protein</fullName>
    </submittedName>
</protein>